<evidence type="ECO:0000259" key="8">
    <source>
        <dbReference type="PROSITE" id="PS50893"/>
    </source>
</evidence>
<dbReference type="PROSITE" id="PS50893">
    <property type="entry name" value="ABC_TRANSPORTER_2"/>
    <property type="match status" value="1"/>
</dbReference>
<dbReference type="InterPro" id="IPR003593">
    <property type="entry name" value="AAA+_ATPase"/>
</dbReference>
<dbReference type="AlphaFoldDB" id="A0A9D2L603"/>
<dbReference type="GO" id="GO:0015833">
    <property type="term" value="P:peptide transport"/>
    <property type="evidence" value="ECO:0007669"/>
    <property type="project" value="InterPro"/>
</dbReference>
<accession>A0A9D2L603</accession>
<feature type="domain" description="ABC transporter" evidence="8">
    <location>
        <begin position="6"/>
        <end position="256"/>
    </location>
</feature>
<dbReference type="InterPro" id="IPR050388">
    <property type="entry name" value="ABC_Ni/Peptide_Import"/>
</dbReference>
<dbReference type="Gene3D" id="3.40.50.300">
    <property type="entry name" value="P-loop containing nucleotide triphosphate hydrolases"/>
    <property type="match status" value="1"/>
</dbReference>
<dbReference type="GO" id="GO:0005886">
    <property type="term" value="C:plasma membrane"/>
    <property type="evidence" value="ECO:0007669"/>
    <property type="project" value="UniProtKB-SubCell"/>
</dbReference>
<sequence length="331" mass="36705">MSERLLEIKNLHVMYKTDEDDVYALNGINLHLDKGETLGLVGETGAGKTTIALSILKLLPEQTGFITDGEIHFDGKDIVHMKEAEMRALRGNDISMIFADPMSALNPLHTVGNQIAEVIELHNHGMKHEDVEKKVDEMMELVGIPAERKTEYPHQFSGGMRQRIVIAIALSCNPRLLLADEPTTALDVTIQAQVLKMMDDLKQRLNTAMIMITHDLGVVAQICSSVAIIYAGEIVEYGKIEDIYEGDKHHPYTVGLFGSIPDITSTAKRLTPIDGLMPDPTKPLPGCRFADRCPHAMEICHKKSPEVADLNGHKIKCFLYSQEGKTKEEGQ</sequence>
<protein>
    <submittedName>
        <fullName evidence="9">ABC transporter ATP-binding protein</fullName>
    </submittedName>
</protein>
<evidence type="ECO:0000256" key="5">
    <source>
        <dbReference type="ARBA" id="ARBA00022741"/>
    </source>
</evidence>
<dbReference type="EMBL" id="DWYS01000027">
    <property type="protein sequence ID" value="HJB06643.1"/>
    <property type="molecule type" value="Genomic_DNA"/>
</dbReference>
<keyword evidence="7" id="KW-0472">Membrane</keyword>
<evidence type="ECO:0000256" key="4">
    <source>
        <dbReference type="ARBA" id="ARBA00022475"/>
    </source>
</evidence>
<comment type="caution">
    <text evidence="9">The sequence shown here is derived from an EMBL/GenBank/DDBJ whole genome shotgun (WGS) entry which is preliminary data.</text>
</comment>
<evidence type="ECO:0000256" key="3">
    <source>
        <dbReference type="ARBA" id="ARBA00022448"/>
    </source>
</evidence>
<dbReference type="FunFam" id="3.40.50.300:FF:000016">
    <property type="entry name" value="Oligopeptide ABC transporter ATP-binding component"/>
    <property type="match status" value="1"/>
</dbReference>
<dbReference type="CDD" id="cd03257">
    <property type="entry name" value="ABC_NikE_OppD_transporters"/>
    <property type="match status" value="1"/>
</dbReference>
<evidence type="ECO:0000313" key="9">
    <source>
        <dbReference type="EMBL" id="HJB06643.1"/>
    </source>
</evidence>
<comment type="similarity">
    <text evidence="2">Belongs to the ABC transporter superfamily.</text>
</comment>
<dbReference type="Pfam" id="PF00005">
    <property type="entry name" value="ABC_tran"/>
    <property type="match status" value="1"/>
</dbReference>
<dbReference type="InterPro" id="IPR027417">
    <property type="entry name" value="P-loop_NTPase"/>
</dbReference>
<reference evidence="9" key="2">
    <citation type="submission" date="2021-04" db="EMBL/GenBank/DDBJ databases">
        <authorList>
            <person name="Gilroy R."/>
        </authorList>
    </citation>
    <scope>NUCLEOTIDE SEQUENCE</scope>
    <source>
        <strain evidence="9">CHK188-4685</strain>
    </source>
</reference>
<evidence type="ECO:0000256" key="6">
    <source>
        <dbReference type="ARBA" id="ARBA00022840"/>
    </source>
</evidence>
<keyword evidence="4" id="KW-1003">Cell membrane</keyword>
<evidence type="ECO:0000256" key="1">
    <source>
        <dbReference type="ARBA" id="ARBA00004202"/>
    </source>
</evidence>
<dbReference type="Pfam" id="PF08352">
    <property type="entry name" value="oligo_HPY"/>
    <property type="match status" value="1"/>
</dbReference>
<evidence type="ECO:0000256" key="7">
    <source>
        <dbReference type="ARBA" id="ARBA00023136"/>
    </source>
</evidence>
<dbReference type="GO" id="GO:0016887">
    <property type="term" value="F:ATP hydrolysis activity"/>
    <property type="evidence" value="ECO:0007669"/>
    <property type="project" value="InterPro"/>
</dbReference>
<dbReference type="SMART" id="SM00382">
    <property type="entry name" value="AAA"/>
    <property type="match status" value="1"/>
</dbReference>
<dbReference type="PANTHER" id="PTHR43297">
    <property type="entry name" value="OLIGOPEPTIDE TRANSPORT ATP-BINDING PROTEIN APPD"/>
    <property type="match status" value="1"/>
</dbReference>
<dbReference type="NCBIfam" id="TIGR01727">
    <property type="entry name" value="oligo_HPY"/>
    <property type="match status" value="1"/>
</dbReference>
<name>A0A9D2L603_9FIRM</name>
<comment type="subcellular location">
    <subcellularLocation>
        <location evidence="1">Cell membrane</location>
        <topology evidence="1">Peripheral membrane protein</topology>
    </subcellularLocation>
</comment>
<dbReference type="PANTHER" id="PTHR43297:SF2">
    <property type="entry name" value="DIPEPTIDE TRANSPORT ATP-BINDING PROTEIN DPPD"/>
    <property type="match status" value="1"/>
</dbReference>
<dbReference type="InterPro" id="IPR003439">
    <property type="entry name" value="ABC_transporter-like_ATP-bd"/>
</dbReference>
<keyword evidence="6 9" id="KW-0067">ATP-binding</keyword>
<gene>
    <name evidence="9" type="ORF">H9716_02120</name>
</gene>
<dbReference type="GO" id="GO:0005524">
    <property type="term" value="F:ATP binding"/>
    <property type="evidence" value="ECO:0007669"/>
    <property type="project" value="UniProtKB-KW"/>
</dbReference>
<reference evidence="9" key="1">
    <citation type="journal article" date="2021" name="PeerJ">
        <title>Extensive microbial diversity within the chicken gut microbiome revealed by metagenomics and culture.</title>
        <authorList>
            <person name="Gilroy R."/>
            <person name="Ravi A."/>
            <person name="Getino M."/>
            <person name="Pursley I."/>
            <person name="Horton D.L."/>
            <person name="Alikhan N.F."/>
            <person name="Baker D."/>
            <person name="Gharbi K."/>
            <person name="Hall N."/>
            <person name="Watson M."/>
            <person name="Adriaenssens E.M."/>
            <person name="Foster-Nyarko E."/>
            <person name="Jarju S."/>
            <person name="Secka A."/>
            <person name="Antonio M."/>
            <person name="Oren A."/>
            <person name="Chaudhuri R.R."/>
            <person name="La Ragione R."/>
            <person name="Hildebrand F."/>
            <person name="Pallen M.J."/>
        </authorList>
    </citation>
    <scope>NUCLEOTIDE SEQUENCE</scope>
    <source>
        <strain evidence="9">CHK188-4685</strain>
    </source>
</reference>
<dbReference type="SUPFAM" id="SSF52540">
    <property type="entry name" value="P-loop containing nucleoside triphosphate hydrolases"/>
    <property type="match status" value="1"/>
</dbReference>
<keyword evidence="3" id="KW-0813">Transport</keyword>
<dbReference type="PROSITE" id="PS00211">
    <property type="entry name" value="ABC_TRANSPORTER_1"/>
    <property type="match status" value="1"/>
</dbReference>
<evidence type="ECO:0000256" key="2">
    <source>
        <dbReference type="ARBA" id="ARBA00005417"/>
    </source>
</evidence>
<evidence type="ECO:0000313" key="10">
    <source>
        <dbReference type="Proteomes" id="UP000886804"/>
    </source>
</evidence>
<proteinExistence type="inferred from homology"/>
<dbReference type="InterPro" id="IPR013563">
    <property type="entry name" value="Oligopep_ABC_C"/>
</dbReference>
<dbReference type="InterPro" id="IPR017871">
    <property type="entry name" value="ABC_transporter-like_CS"/>
</dbReference>
<dbReference type="Proteomes" id="UP000886804">
    <property type="component" value="Unassembled WGS sequence"/>
</dbReference>
<keyword evidence="5" id="KW-0547">Nucleotide-binding</keyword>
<organism evidence="9 10">
    <name type="scientific">Candidatus Enterocloster faecavium</name>
    <dbReference type="NCBI Taxonomy" id="2838560"/>
    <lineage>
        <taxon>Bacteria</taxon>
        <taxon>Bacillati</taxon>
        <taxon>Bacillota</taxon>
        <taxon>Clostridia</taxon>
        <taxon>Lachnospirales</taxon>
        <taxon>Lachnospiraceae</taxon>
        <taxon>Enterocloster</taxon>
    </lineage>
</organism>